<dbReference type="PANTHER" id="PTHR12631:SF10">
    <property type="entry name" value="BETA-XYLOSIDASE-LIKE PROTEIN-RELATED"/>
    <property type="match status" value="1"/>
</dbReference>
<dbReference type="Gene3D" id="3.20.20.80">
    <property type="entry name" value="Glycosidases"/>
    <property type="match status" value="1"/>
</dbReference>
<evidence type="ECO:0008006" key="4">
    <source>
        <dbReference type="Google" id="ProtNLM"/>
    </source>
</evidence>
<keyword evidence="1" id="KW-0732">Signal</keyword>
<comment type="caution">
    <text evidence="2">The sequence shown here is derived from an EMBL/GenBank/DDBJ whole genome shotgun (WGS) entry which is preliminary data.</text>
</comment>
<dbReference type="PANTHER" id="PTHR12631">
    <property type="entry name" value="ALPHA-L-IDURONIDASE"/>
    <property type="match status" value="1"/>
</dbReference>
<gene>
    <name evidence="2" type="ORF">ACFQ1T_10725</name>
</gene>
<protein>
    <recommendedName>
        <fullName evidence="4">Glycoside hydrolase family 5 domain-containing protein</fullName>
    </recommendedName>
</protein>
<evidence type="ECO:0000313" key="2">
    <source>
        <dbReference type="EMBL" id="MFD0930248.1"/>
    </source>
</evidence>
<feature type="chain" id="PRO_5047541079" description="Glycoside hydrolase family 5 domain-containing protein" evidence="1">
    <location>
        <begin position="22"/>
        <end position="338"/>
    </location>
</feature>
<dbReference type="RefSeq" id="WP_379076428.1">
    <property type="nucleotide sequence ID" value="NZ_JBHTJW010000002.1"/>
</dbReference>
<reference evidence="3" key="1">
    <citation type="journal article" date="2019" name="Int. J. Syst. Evol. Microbiol.">
        <title>The Global Catalogue of Microorganisms (GCM) 10K type strain sequencing project: providing services to taxonomists for standard genome sequencing and annotation.</title>
        <authorList>
            <consortium name="The Broad Institute Genomics Platform"/>
            <consortium name="The Broad Institute Genome Sequencing Center for Infectious Disease"/>
            <person name="Wu L."/>
            <person name="Ma J."/>
        </authorList>
    </citation>
    <scope>NUCLEOTIDE SEQUENCE [LARGE SCALE GENOMIC DNA]</scope>
    <source>
        <strain evidence="3">CCUG 59685</strain>
    </source>
</reference>
<dbReference type="SUPFAM" id="SSF51445">
    <property type="entry name" value="(Trans)glycosidases"/>
    <property type="match status" value="1"/>
</dbReference>
<sequence length="338" mass="38386">MQFIRVFIFAVFMACNLNAVAADKDLGINARLFTTNMPYNEKQFSLLSSMNVQSVRWDAPWKEVETQKGKLVVPRSWDNVVGRLNSMGIGNHIILDYGNKFYDNGDKPLSEDAIAGYLRYVEVMATHFKGKVKYYQIWNEWNGKVGNTTPGYAKDYYVLLKRAYPIIKSIDPDAVVIGGGFSTNGYDSILGIRFNPKNQPTQFEELLKTDAYKYMDMLSLHPYVSYRTGEWWGIHGFKRLVDLLVSKVKATDGFNQLPLAATEVGWSTALSPNGITQDQQKEFLSDAISYMFDKYKFKYVVVFGLLDGNDGLLDTESNFGIYKNDLVTPKNAADIFKK</sequence>
<evidence type="ECO:0000313" key="3">
    <source>
        <dbReference type="Proteomes" id="UP001597106"/>
    </source>
</evidence>
<keyword evidence="3" id="KW-1185">Reference proteome</keyword>
<accession>A0ABW3GKP7</accession>
<dbReference type="EMBL" id="JBHTJW010000002">
    <property type="protein sequence ID" value="MFD0930248.1"/>
    <property type="molecule type" value="Genomic_DNA"/>
</dbReference>
<name>A0ABW3GKP7_9PROT</name>
<dbReference type="InterPro" id="IPR017853">
    <property type="entry name" value="GH"/>
</dbReference>
<organism evidence="2 3">
    <name type="scientific">Methylophilus glucosoxydans</name>
    <dbReference type="NCBI Taxonomy" id="752553"/>
    <lineage>
        <taxon>Bacteria</taxon>
        <taxon>Pseudomonadati</taxon>
        <taxon>Pseudomonadota</taxon>
        <taxon>Betaproteobacteria</taxon>
        <taxon>Nitrosomonadales</taxon>
        <taxon>Methylophilaceae</taxon>
        <taxon>Methylophilus</taxon>
    </lineage>
</organism>
<proteinExistence type="predicted"/>
<feature type="signal peptide" evidence="1">
    <location>
        <begin position="1"/>
        <end position="21"/>
    </location>
</feature>
<dbReference type="Proteomes" id="UP001597106">
    <property type="component" value="Unassembled WGS sequence"/>
</dbReference>
<evidence type="ECO:0000256" key="1">
    <source>
        <dbReference type="SAM" id="SignalP"/>
    </source>
</evidence>
<dbReference type="InterPro" id="IPR051923">
    <property type="entry name" value="Glycosyl_Hydrolase_39"/>
</dbReference>